<keyword evidence="2" id="KW-0119">Carbohydrate metabolism</keyword>
<gene>
    <name evidence="3" type="ORF">F8C90_04700</name>
</gene>
<keyword evidence="4" id="KW-1185">Reference proteome</keyword>
<dbReference type="PANTHER" id="PTHR36120">
    <property type="entry name" value="FUCOSE ISOMERASE"/>
    <property type="match status" value="1"/>
</dbReference>
<dbReference type="SUPFAM" id="SSF53743">
    <property type="entry name" value="FucI/AraA N-terminal and middle domains"/>
    <property type="match status" value="1"/>
</dbReference>
<evidence type="ECO:0000313" key="4">
    <source>
        <dbReference type="Proteomes" id="UP000468668"/>
    </source>
</evidence>
<dbReference type="GO" id="GO:0016861">
    <property type="term" value="F:intramolecular oxidoreductase activity, interconverting aldoses and ketoses"/>
    <property type="evidence" value="ECO:0007669"/>
    <property type="project" value="InterPro"/>
</dbReference>
<dbReference type="RefSeq" id="WP_158049305.1">
    <property type="nucleotide sequence ID" value="NZ_DBEYPV010000160.1"/>
</dbReference>
<reference evidence="3 4" key="1">
    <citation type="submission" date="2019-09" db="EMBL/GenBank/DDBJ databases">
        <title>Whole genome shotgun sequencing (WGS) of Ellagibacter isourolithinifaciens DSM 104140(T) and Adlercreutzia muris DSM 29508(T).</title>
        <authorList>
            <person name="Stoll D.A."/>
            <person name="Danylec N."/>
            <person name="Huch M."/>
        </authorList>
    </citation>
    <scope>NUCLEOTIDE SEQUENCE [LARGE SCALE GENOMIC DNA]</scope>
    <source>
        <strain evidence="3 4">DSM 104140</strain>
    </source>
</reference>
<sequence length="520" mass="59133">MAIKKLEEIRLNVQPVSIEFVHEYVFEGPCRFGKGDALTKPFDEMINEEKFQDWYTQLKAHMHEDVVNLLPPIRIHGTEDWYIKDEEVRKIITDATPGVEVDLYFSVELGRVFLLNYEVARLTDKPWAMVQACCYTANSCAQHRARGIEYIPFETWEAAEDYMVVLRAKKALKNTRILCAIRNNSSVSVSSSDSIIDPDKTMDEVFGARQRTISAHELLDQTSYGDPMGNHCTPGRKGLNFTEEDAKEIERQTRELIDNAQEVRMSEEAVKKSVEMRYAIHKFMEANDCNCYAAPCGDICSTRRMNEQQVTMCLNHALNNEEGIPSACEYDLAALISMVMLQSIGRRPSYMGNTYAIPRQKDGKHIPFPKMPFFDKEETARQLAKLENVDNLVLTFHSVPNRRWTSYDAPVRPYAIGPFTHSGWGATIRYDFAADEGQVVTMCRVDPTCKKILIAKGTIVGGLGYGSVNCSEGVFFEVKDVHTFWKYQMDCGNHVPLIYGDFEDQLVQLAESLGLEVLRA</sequence>
<dbReference type="Proteomes" id="UP000468668">
    <property type="component" value="Unassembled WGS sequence"/>
</dbReference>
<dbReference type="GO" id="GO:0005996">
    <property type="term" value="P:monosaccharide metabolic process"/>
    <property type="evidence" value="ECO:0007669"/>
    <property type="project" value="InterPro"/>
</dbReference>
<dbReference type="AlphaFoldDB" id="A0A6N6NRX4"/>
<evidence type="ECO:0000256" key="2">
    <source>
        <dbReference type="ARBA" id="ARBA00023277"/>
    </source>
</evidence>
<keyword evidence="1" id="KW-0413">Isomerase</keyword>
<organism evidence="3 4">
    <name type="scientific">Ellagibacter isourolithinifaciens</name>
    <dbReference type="NCBI Taxonomy" id="2137581"/>
    <lineage>
        <taxon>Bacteria</taxon>
        <taxon>Bacillati</taxon>
        <taxon>Actinomycetota</taxon>
        <taxon>Coriobacteriia</taxon>
        <taxon>Eggerthellales</taxon>
        <taxon>Eggerthellaceae</taxon>
        <taxon>Ellagibacter</taxon>
    </lineage>
</organism>
<evidence type="ECO:0000256" key="1">
    <source>
        <dbReference type="ARBA" id="ARBA00023235"/>
    </source>
</evidence>
<comment type="caution">
    <text evidence="3">The sequence shown here is derived from an EMBL/GenBank/DDBJ whole genome shotgun (WGS) entry which is preliminary data.</text>
</comment>
<dbReference type="GeneID" id="98657703"/>
<dbReference type="OrthoDB" id="5098076at2"/>
<dbReference type="GO" id="GO:0005737">
    <property type="term" value="C:cytoplasm"/>
    <property type="evidence" value="ECO:0007669"/>
    <property type="project" value="InterPro"/>
</dbReference>
<evidence type="ECO:0008006" key="5">
    <source>
        <dbReference type="Google" id="ProtNLM"/>
    </source>
</evidence>
<dbReference type="PANTHER" id="PTHR36120:SF1">
    <property type="entry name" value="L-FUCOSE ISOMERASE C-TERMINAL DOMAIN-CONTAINING PROTEIN"/>
    <property type="match status" value="1"/>
</dbReference>
<accession>A0A6N6NRX4</accession>
<protein>
    <recommendedName>
        <fullName evidence="5">Fucose isomerase</fullName>
    </recommendedName>
</protein>
<evidence type="ECO:0000313" key="3">
    <source>
        <dbReference type="EMBL" id="KAB1640886.1"/>
    </source>
</evidence>
<dbReference type="InterPro" id="IPR009015">
    <property type="entry name" value="Fucose_isomerase_N/cen_sf"/>
</dbReference>
<name>A0A6N6NRX4_9ACTN</name>
<proteinExistence type="predicted"/>
<dbReference type="EMBL" id="WAJR01000008">
    <property type="protein sequence ID" value="KAB1640886.1"/>
    <property type="molecule type" value="Genomic_DNA"/>
</dbReference>